<dbReference type="SUPFAM" id="SSF53067">
    <property type="entry name" value="Actin-like ATPase domain"/>
    <property type="match status" value="1"/>
</dbReference>
<sequence length="591" mass="67417">MKNKYILGLHGFSSNSKREMHNSGVCIVKNGEIIAAVDEERYTRNKNEGRFPIEALRDVLKISGLKASEIDIVAMPDKSPLWQFKAVTKYAIQTYFESGVFLNNYLKETYRCTDLKRYLPYNLKHAKKVYVEHHVAHASSAYHTSPWKRATIITIDGMGDFSMSGITAIGESGKIKVLKRLNGFYSPGLFYMIITEILGFISGRHEGKVTGLAAYGKPNKKLESIFEEFIEYDTEKSDFFSKHIAFEINDYISKKWKNGFNSNTGGNSFNEEEYLAQKEKQLLSFRLPLKGFSKEDIAYAVQKRLEDVVLQHIRNTVKQTKIKNVVLAGGVFANVKLNQKIQELDCINNIYVFPAMNDSGLSVGAALFTEYNVLKSDFHPTRLKTVNLGKEYTNIEIQQILDEENINYVMPKNIEKEIAELISKGKIIAHFNGRMEYGPRALGNRSILAAPTNKTINTSLNKRLNRTEFMPFAPAVLEEYAKDMYKNWEANNVASQFMTMTFDVTEKHKQLAPATVHVDGTARPQVVRQYDNSRLYNIIKNYYELTGIPIIINTSFNIHEEPIVNTPKEALKILKQNSIDILVLNDFLILR</sequence>
<keyword evidence="5" id="KW-1185">Reference proteome</keyword>
<dbReference type="Proteomes" id="UP000252249">
    <property type="component" value="Unassembled WGS sequence"/>
</dbReference>
<dbReference type="GO" id="GO:0003824">
    <property type="term" value="F:catalytic activity"/>
    <property type="evidence" value="ECO:0007669"/>
    <property type="project" value="InterPro"/>
</dbReference>
<feature type="domain" description="Carbamoyltransferase C-terminal" evidence="3">
    <location>
        <begin position="419"/>
        <end position="590"/>
    </location>
</feature>
<comment type="caution">
    <text evidence="4">The sequence shown here is derived from an EMBL/GenBank/DDBJ whole genome shotgun (WGS) entry which is preliminary data.</text>
</comment>
<evidence type="ECO:0000313" key="4">
    <source>
        <dbReference type="EMBL" id="RCU56594.1"/>
    </source>
</evidence>
<dbReference type="Pfam" id="PF16861">
    <property type="entry name" value="Carbam_trans_C"/>
    <property type="match status" value="1"/>
</dbReference>
<dbReference type="PANTHER" id="PTHR34847">
    <property type="entry name" value="NODULATION PROTEIN U"/>
    <property type="match status" value="1"/>
</dbReference>
<dbReference type="RefSeq" id="WP_113966574.1">
    <property type="nucleotide sequence ID" value="NZ_JBLWTE010000007.1"/>
</dbReference>
<reference evidence="4 5" key="1">
    <citation type="submission" date="2018-07" db="EMBL/GenBank/DDBJ databases">
        <title>Oceanihabitans testaceum sp. nov., isolated from marine sediment.</title>
        <authorList>
            <person name="Li C.-M."/>
        </authorList>
    </citation>
    <scope>NUCLEOTIDE SEQUENCE [LARGE SCALE GENOMIC DNA]</scope>
    <source>
        <strain evidence="4 5">S9-10</strain>
    </source>
</reference>
<gene>
    <name evidence="4" type="ORF">DU428_11925</name>
</gene>
<evidence type="ECO:0000313" key="5">
    <source>
        <dbReference type="Proteomes" id="UP000252249"/>
    </source>
</evidence>
<protein>
    <recommendedName>
        <fullName evidence="6">Carbamoyltransferase</fullName>
    </recommendedName>
</protein>
<dbReference type="OrthoDB" id="9780777at2"/>
<feature type="domain" description="Carbamoyltransferase" evidence="2">
    <location>
        <begin position="20"/>
        <end position="367"/>
    </location>
</feature>
<dbReference type="AlphaFoldDB" id="A0A368P3G0"/>
<dbReference type="Pfam" id="PF02543">
    <property type="entry name" value="Carbam_trans_N"/>
    <property type="match status" value="1"/>
</dbReference>
<dbReference type="InterPro" id="IPR003696">
    <property type="entry name" value="Carbtransf_dom"/>
</dbReference>
<organism evidence="4 5">
    <name type="scientific">Oceanihabitans sediminis</name>
    <dbReference type="NCBI Taxonomy" id="1812012"/>
    <lineage>
        <taxon>Bacteria</taxon>
        <taxon>Pseudomonadati</taxon>
        <taxon>Bacteroidota</taxon>
        <taxon>Flavobacteriia</taxon>
        <taxon>Flavobacteriales</taxon>
        <taxon>Flavobacteriaceae</taxon>
        <taxon>Oceanihabitans</taxon>
    </lineage>
</organism>
<comment type="similarity">
    <text evidence="1">Belongs to the NodU/CmcH family.</text>
</comment>
<proteinExistence type="inferred from homology"/>
<evidence type="ECO:0000259" key="2">
    <source>
        <dbReference type="Pfam" id="PF02543"/>
    </source>
</evidence>
<dbReference type="InterPro" id="IPR038152">
    <property type="entry name" value="Carbam_trans_C_sf"/>
</dbReference>
<dbReference type="InterPro" id="IPR051338">
    <property type="entry name" value="NodU/CmcH_Carbamoyltrnsfr"/>
</dbReference>
<accession>A0A368P3G0</accession>
<dbReference type="Gene3D" id="3.90.870.20">
    <property type="entry name" value="Carbamoyltransferase, C-terminal domain"/>
    <property type="match status" value="1"/>
</dbReference>
<dbReference type="PANTHER" id="PTHR34847:SF1">
    <property type="entry name" value="NODULATION PROTEIN U"/>
    <property type="match status" value="1"/>
</dbReference>
<evidence type="ECO:0000259" key="3">
    <source>
        <dbReference type="Pfam" id="PF16861"/>
    </source>
</evidence>
<dbReference type="Gene3D" id="3.30.420.40">
    <property type="match status" value="2"/>
</dbReference>
<dbReference type="EMBL" id="QPIG01000005">
    <property type="protein sequence ID" value="RCU56594.1"/>
    <property type="molecule type" value="Genomic_DNA"/>
</dbReference>
<evidence type="ECO:0008006" key="6">
    <source>
        <dbReference type="Google" id="ProtNLM"/>
    </source>
</evidence>
<dbReference type="CDD" id="cd24100">
    <property type="entry name" value="ASKHA_NBD_MJ1051-like_N"/>
    <property type="match status" value="1"/>
</dbReference>
<dbReference type="InterPro" id="IPR031730">
    <property type="entry name" value="Carbam_trans_C"/>
</dbReference>
<evidence type="ECO:0000256" key="1">
    <source>
        <dbReference type="ARBA" id="ARBA00006129"/>
    </source>
</evidence>
<name>A0A368P3G0_9FLAO</name>
<dbReference type="InterPro" id="IPR043129">
    <property type="entry name" value="ATPase_NBD"/>
</dbReference>